<dbReference type="SUPFAM" id="SSF103473">
    <property type="entry name" value="MFS general substrate transporter"/>
    <property type="match status" value="1"/>
</dbReference>
<feature type="transmembrane region" description="Helical" evidence="1">
    <location>
        <begin position="94"/>
        <end position="116"/>
    </location>
</feature>
<gene>
    <name evidence="2" type="ORF">bsdcttw_23180</name>
</gene>
<dbReference type="Pfam" id="PF04657">
    <property type="entry name" value="DMT_YdcZ"/>
    <property type="match status" value="1"/>
</dbReference>
<evidence type="ECO:0000313" key="2">
    <source>
        <dbReference type="EMBL" id="BCJ99277.1"/>
    </source>
</evidence>
<sequence>MLFLYSILSIIAGATVVLGRILNAKLAEKIGTVQATVINYVVGIFFSIIFLVLLNRGLTFTAPSHSIPLWAYFGGILGVAIIMISNYTTPRVPAFYLTLLVFLGQLAVGILIDWLVSKDFSPYKLVGSLFVVAGFTYNLLLDKKKAKTNTEH</sequence>
<evidence type="ECO:0000256" key="1">
    <source>
        <dbReference type="SAM" id="Phobius"/>
    </source>
</evidence>
<keyword evidence="1" id="KW-0812">Transmembrane</keyword>
<dbReference type="AlphaFoldDB" id="A0A7I8DNJ7"/>
<dbReference type="InterPro" id="IPR036259">
    <property type="entry name" value="MFS_trans_sf"/>
</dbReference>
<proteinExistence type="predicted"/>
<feature type="transmembrane region" description="Helical" evidence="1">
    <location>
        <begin position="6"/>
        <end position="23"/>
    </location>
</feature>
<dbReference type="GO" id="GO:0005886">
    <property type="term" value="C:plasma membrane"/>
    <property type="evidence" value="ECO:0007669"/>
    <property type="project" value="TreeGrafter"/>
</dbReference>
<keyword evidence="1" id="KW-1133">Transmembrane helix</keyword>
<organism evidence="2 3">
    <name type="scientific">Anaerocolumna chitinilytica</name>
    <dbReference type="NCBI Taxonomy" id="1727145"/>
    <lineage>
        <taxon>Bacteria</taxon>
        <taxon>Bacillati</taxon>
        <taxon>Bacillota</taxon>
        <taxon>Clostridia</taxon>
        <taxon>Lachnospirales</taxon>
        <taxon>Lachnospiraceae</taxon>
        <taxon>Anaerocolumna</taxon>
    </lineage>
</organism>
<dbReference type="KEGG" id="acht:bsdcttw_23180"/>
<reference evidence="2 3" key="2">
    <citation type="submission" date="2020-08" db="EMBL/GenBank/DDBJ databases">
        <authorList>
            <person name="Ueki A."/>
            <person name="Tonouchi A."/>
        </authorList>
    </citation>
    <scope>NUCLEOTIDE SEQUENCE [LARGE SCALE GENOMIC DNA]</scope>
    <source>
        <strain evidence="2 3">CTTW</strain>
    </source>
</reference>
<feature type="transmembrane region" description="Helical" evidence="1">
    <location>
        <begin position="67"/>
        <end position="87"/>
    </location>
</feature>
<feature type="transmembrane region" description="Helical" evidence="1">
    <location>
        <begin position="122"/>
        <end position="141"/>
    </location>
</feature>
<keyword evidence="1" id="KW-0472">Membrane</keyword>
<evidence type="ECO:0000313" key="3">
    <source>
        <dbReference type="Proteomes" id="UP000515703"/>
    </source>
</evidence>
<dbReference type="RefSeq" id="WP_185259544.1">
    <property type="nucleotide sequence ID" value="NZ_AP023368.1"/>
</dbReference>
<feature type="transmembrane region" description="Helical" evidence="1">
    <location>
        <begin position="35"/>
        <end position="55"/>
    </location>
</feature>
<dbReference type="EMBL" id="AP023368">
    <property type="protein sequence ID" value="BCJ99277.1"/>
    <property type="molecule type" value="Genomic_DNA"/>
</dbReference>
<protein>
    <submittedName>
        <fullName evidence="2">Membrane protein</fullName>
    </submittedName>
</protein>
<dbReference type="PANTHER" id="PTHR34821">
    <property type="entry name" value="INNER MEMBRANE PROTEIN YDCZ"/>
    <property type="match status" value="1"/>
</dbReference>
<dbReference type="Proteomes" id="UP000515703">
    <property type="component" value="Chromosome"/>
</dbReference>
<dbReference type="PANTHER" id="PTHR34821:SF2">
    <property type="entry name" value="INNER MEMBRANE PROTEIN YDCZ"/>
    <property type="match status" value="1"/>
</dbReference>
<keyword evidence="3" id="KW-1185">Reference proteome</keyword>
<accession>A0A7I8DNJ7</accession>
<name>A0A7I8DNJ7_9FIRM</name>
<dbReference type="InterPro" id="IPR006750">
    <property type="entry name" value="YdcZ"/>
</dbReference>
<reference evidence="2 3" key="1">
    <citation type="submission" date="2020-08" db="EMBL/GenBank/DDBJ databases">
        <title>Draft genome sequencing of an Anaerocolumna strain isolated from anoxic soil subjected to BSD treatment.</title>
        <authorList>
            <person name="Uek A."/>
            <person name="Tonouchi A."/>
        </authorList>
    </citation>
    <scope>NUCLEOTIDE SEQUENCE [LARGE SCALE GENOMIC DNA]</scope>
    <source>
        <strain evidence="2 3">CTTW</strain>
    </source>
</reference>